<gene>
    <name evidence="2" type="ORF">TM448A04293_0007</name>
</gene>
<evidence type="ECO:0000256" key="1">
    <source>
        <dbReference type="SAM" id="Phobius"/>
    </source>
</evidence>
<reference evidence="2" key="1">
    <citation type="submission" date="2020-03" db="EMBL/GenBank/DDBJ databases">
        <title>The deep terrestrial virosphere.</title>
        <authorList>
            <person name="Holmfeldt K."/>
            <person name="Nilsson E."/>
            <person name="Simone D."/>
            <person name="Lopez-Fernandez M."/>
            <person name="Wu X."/>
            <person name="de Brujin I."/>
            <person name="Lundin D."/>
            <person name="Andersson A."/>
            <person name="Bertilsson S."/>
            <person name="Dopson M."/>
        </authorList>
    </citation>
    <scope>NUCLEOTIDE SEQUENCE</scope>
    <source>
        <strain evidence="2">TM448A04293</strain>
    </source>
</reference>
<feature type="transmembrane region" description="Helical" evidence="1">
    <location>
        <begin position="125"/>
        <end position="143"/>
    </location>
</feature>
<keyword evidence="1" id="KW-0812">Transmembrane</keyword>
<dbReference type="PROSITE" id="PS51257">
    <property type="entry name" value="PROKAR_LIPOPROTEIN"/>
    <property type="match status" value="1"/>
</dbReference>
<keyword evidence="1" id="KW-1133">Transmembrane helix</keyword>
<proteinExistence type="predicted"/>
<protein>
    <recommendedName>
        <fullName evidence="3">Lipoprotein</fullName>
    </recommendedName>
</protein>
<name>A0A6H2A2Z1_9ZZZZ</name>
<evidence type="ECO:0000313" key="2">
    <source>
        <dbReference type="EMBL" id="QJA54082.1"/>
    </source>
</evidence>
<organism evidence="2">
    <name type="scientific">viral metagenome</name>
    <dbReference type="NCBI Taxonomy" id="1070528"/>
    <lineage>
        <taxon>unclassified sequences</taxon>
        <taxon>metagenomes</taxon>
        <taxon>organismal metagenomes</taxon>
    </lineage>
</organism>
<keyword evidence="1" id="KW-0472">Membrane</keyword>
<dbReference type="EMBL" id="MT144475">
    <property type="protein sequence ID" value="QJA54082.1"/>
    <property type="molecule type" value="Genomic_DNA"/>
</dbReference>
<sequence>MKTLCYIVFSIFIFGCSAKTIVKKETLTIDVPRIKESIISTIDLPKSDIPNIEVYKMLNSLPKDIYIEAVKLDNKKDTIAYVRTYIKPDSLGKFRTDIDIRPPKIDTSIADTIQVYKEKTWYENVLIYFGVVALIAFVIYIKFRRRKDGI</sequence>
<accession>A0A6H2A2Z1</accession>
<dbReference type="AlphaFoldDB" id="A0A6H2A2Z1"/>
<evidence type="ECO:0008006" key="3">
    <source>
        <dbReference type="Google" id="ProtNLM"/>
    </source>
</evidence>